<gene>
    <name evidence="8" type="primary">yqeK</name>
    <name evidence="8" type="ORF">H8923_02705</name>
</gene>
<dbReference type="PROSITE" id="PS51831">
    <property type="entry name" value="HD"/>
    <property type="match status" value="1"/>
</dbReference>
<dbReference type="CDD" id="cd00077">
    <property type="entry name" value="HDc"/>
    <property type="match status" value="1"/>
</dbReference>
<evidence type="ECO:0000256" key="3">
    <source>
        <dbReference type="ARBA" id="ARBA00022741"/>
    </source>
</evidence>
<dbReference type="SUPFAM" id="SSF109604">
    <property type="entry name" value="HD-domain/PDEase-like"/>
    <property type="match status" value="1"/>
</dbReference>
<dbReference type="RefSeq" id="WP_153925668.1">
    <property type="nucleotide sequence ID" value="NZ_JACRWE010000001.1"/>
</dbReference>
<dbReference type="SMART" id="SM00471">
    <property type="entry name" value="HDc"/>
    <property type="match status" value="1"/>
</dbReference>
<accession>A0ABR7JM24</accession>
<dbReference type="PANTHER" id="PTHR35795:SF1">
    <property type="entry name" value="BIS(5'-NUCLEOSYL)-TETRAPHOSPHATASE, SYMMETRICAL"/>
    <property type="match status" value="1"/>
</dbReference>
<dbReference type="InterPro" id="IPR005249">
    <property type="entry name" value="YqeK"/>
</dbReference>
<dbReference type="EC" id="3.6.1.41" evidence="1"/>
<dbReference type="Proteomes" id="UP000609849">
    <property type="component" value="Unassembled WGS sequence"/>
</dbReference>
<keyword evidence="4 8" id="KW-0378">Hydrolase</keyword>
<dbReference type="Pfam" id="PF01966">
    <property type="entry name" value="HD"/>
    <property type="match status" value="1"/>
</dbReference>
<sequence length="188" mass="21900">MTLTEINEKLVEMLPERRMQHSLNVANCAVKLCDIYDCDKEKAYIAGITHDCAKYLNNDQVDYYVKKYNINLDEYEMNNLALSHSIIGSYIAQYEFKINDIEIIDAIRYHTTGKENMSLLEKIIYMADLIEESRNFPNVDLLRNLSYSGKLDEALLISFDNTIKFVIGNKQLIHPRTVSARNYIMRNL</sequence>
<keyword evidence="3" id="KW-0547">Nucleotide-binding</keyword>
<name>A0ABR7JM24_9FIRM</name>
<evidence type="ECO:0000256" key="2">
    <source>
        <dbReference type="ARBA" id="ARBA00022723"/>
    </source>
</evidence>
<dbReference type="NCBIfam" id="TIGR00277">
    <property type="entry name" value="HDIG"/>
    <property type="match status" value="1"/>
</dbReference>
<organism evidence="8 9">
    <name type="scientific">Romboutsia faecis</name>
    <dbReference type="NCBI Taxonomy" id="2764597"/>
    <lineage>
        <taxon>Bacteria</taxon>
        <taxon>Bacillati</taxon>
        <taxon>Bacillota</taxon>
        <taxon>Clostridia</taxon>
        <taxon>Peptostreptococcales</taxon>
        <taxon>Peptostreptococcaceae</taxon>
        <taxon>Romboutsia</taxon>
    </lineage>
</organism>
<dbReference type="InterPro" id="IPR051094">
    <property type="entry name" value="Diverse_Catalytic_Enzymes"/>
</dbReference>
<evidence type="ECO:0000313" key="8">
    <source>
        <dbReference type="EMBL" id="MBC5995661.1"/>
    </source>
</evidence>
<comment type="catalytic activity">
    <reaction evidence="6">
        <text>P(1),P(4)-bis(5'-adenosyl) tetraphosphate + H2O = 2 ADP + 2 H(+)</text>
        <dbReference type="Rhea" id="RHEA:24252"/>
        <dbReference type="ChEBI" id="CHEBI:15377"/>
        <dbReference type="ChEBI" id="CHEBI:15378"/>
        <dbReference type="ChEBI" id="CHEBI:58141"/>
        <dbReference type="ChEBI" id="CHEBI:456216"/>
        <dbReference type="EC" id="3.6.1.41"/>
    </reaction>
</comment>
<dbReference type="PANTHER" id="PTHR35795">
    <property type="entry name" value="SLR1885 PROTEIN"/>
    <property type="match status" value="1"/>
</dbReference>
<feature type="domain" description="HD" evidence="7">
    <location>
        <begin position="18"/>
        <end position="133"/>
    </location>
</feature>
<evidence type="ECO:0000259" key="7">
    <source>
        <dbReference type="PROSITE" id="PS51831"/>
    </source>
</evidence>
<keyword evidence="9" id="KW-1185">Reference proteome</keyword>
<dbReference type="InterPro" id="IPR006675">
    <property type="entry name" value="HDIG_dom"/>
</dbReference>
<dbReference type="Gene3D" id="1.10.3210.10">
    <property type="entry name" value="Hypothetical protein af1432"/>
    <property type="match status" value="1"/>
</dbReference>
<comment type="caution">
    <text evidence="8">The sequence shown here is derived from an EMBL/GenBank/DDBJ whole genome shotgun (WGS) entry which is preliminary data.</text>
</comment>
<protein>
    <recommendedName>
        <fullName evidence="1">bis(5'-nucleosyl)-tetraphosphatase (symmetrical)</fullName>
        <ecNumber evidence="1">3.6.1.41</ecNumber>
    </recommendedName>
</protein>
<dbReference type="InterPro" id="IPR006674">
    <property type="entry name" value="HD_domain"/>
</dbReference>
<keyword evidence="5" id="KW-0408">Iron</keyword>
<dbReference type="InterPro" id="IPR003607">
    <property type="entry name" value="HD/PDEase_dom"/>
</dbReference>
<evidence type="ECO:0000256" key="6">
    <source>
        <dbReference type="ARBA" id="ARBA00049417"/>
    </source>
</evidence>
<reference evidence="8 9" key="1">
    <citation type="submission" date="2020-08" db="EMBL/GenBank/DDBJ databases">
        <authorList>
            <person name="Liu C."/>
            <person name="Sun Q."/>
        </authorList>
    </citation>
    <scope>NUCLEOTIDE SEQUENCE [LARGE SCALE GENOMIC DNA]</scope>
    <source>
        <strain evidence="8 9">NSJ-18</strain>
    </source>
</reference>
<dbReference type="EMBL" id="JACRWE010000001">
    <property type="protein sequence ID" value="MBC5995661.1"/>
    <property type="molecule type" value="Genomic_DNA"/>
</dbReference>
<proteinExistence type="predicted"/>
<dbReference type="GO" id="GO:0008803">
    <property type="term" value="F:bis(5'-nucleosyl)-tetraphosphatase (symmetrical) activity"/>
    <property type="evidence" value="ECO:0007669"/>
    <property type="project" value="UniProtKB-EC"/>
</dbReference>
<dbReference type="NCBIfam" id="TIGR00488">
    <property type="entry name" value="bis(5'-nucleosyl)-tetraphosphatase (symmetrical) YqeK"/>
    <property type="match status" value="1"/>
</dbReference>
<evidence type="ECO:0000256" key="4">
    <source>
        <dbReference type="ARBA" id="ARBA00022801"/>
    </source>
</evidence>
<evidence type="ECO:0000313" key="9">
    <source>
        <dbReference type="Proteomes" id="UP000609849"/>
    </source>
</evidence>
<evidence type="ECO:0000256" key="5">
    <source>
        <dbReference type="ARBA" id="ARBA00023004"/>
    </source>
</evidence>
<evidence type="ECO:0000256" key="1">
    <source>
        <dbReference type="ARBA" id="ARBA00012506"/>
    </source>
</evidence>
<keyword evidence="2" id="KW-0479">Metal-binding</keyword>